<dbReference type="InterPro" id="IPR050789">
    <property type="entry name" value="Diverse_Enzym_Activities"/>
</dbReference>
<accession>A0A3E0E8L8</accession>
<keyword evidence="1" id="KW-0378">Hydrolase</keyword>
<gene>
    <name evidence="3" type="ORF">C8N25_101393</name>
</gene>
<dbReference type="PANTHER" id="PTHR43283">
    <property type="entry name" value="BETA-LACTAMASE-RELATED"/>
    <property type="match status" value="1"/>
</dbReference>
<evidence type="ECO:0000259" key="2">
    <source>
        <dbReference type="Pfam" id="PF00144"/>
    </source>
</evidence>
<dbReference type="RefSeq" id="WP_086542121.1">
    <property type="nucleotide sequence ID" value="NZ_MSSW01000042.1"/>
</dbReference>
<proteinExistence type="predicted"/>
<dbReference type="Gene3D" id="3.40.710.10">
    <property type="entry name" value="DD-peptidase/beta-lactamase superfamily"/>
    <property type="match status" value="1"/>
</dbReference>
<dbReference type="GO" id="GO:0016787">
    <property type="term" value="F:hydrolase activity"/>
    <property type="evidence" value="ECO:0007669"/>
    <property type="project" value="UniProtKB-KW"/>
</dbReference>
<organism evidence="3 4">
    <name type="scientific">Algoriphagus antarcticus</name>
    <dbReference type="NCBI Taxonomy" id="238540"/>
    <lineage>
        <taxon>Bacteria</taxon>
        <taxon>Pseudomonadati</taxon>
        <taxon>Bacteroidota</taxon>
        <taxon>Cytophagia</taxon>
        <taxon>Cytophagales</taxon>
        <taxon>Cyclobacteriaceae</taxon>
        <taxon>Algoriphagus</taxon>
    </lineage>
</organism>
<feature type="domain" description="Beta-lactamase-related" evidence="2">
    <location>
        <begin position="25"/>
        <end position="102"/>
    </location>
</feature>
<evidence type="ECO:0000313" key="3">
    <source>
        <dbReference type="EMBL" id="REG94561.1"/>
    </source>
</evidence>
<name>A0A3E0E8L8_9BACT</name>
<dbReference type="AlphaFoldDB" id="A0A3E0E8L8"/>
<dbReference type="Proteomes" id="UP000256405">
    <property type="component" value="Unassembled WGS sequence"/>
</dbReference>
<dbReference type="EMBL" id="QUNF01000001">
    <property type="protein sequence ID" value="REG94561.1"/>
    <property type="molecule type" value="Genomic_DNA"/>
</dbReference>
<protein>
    <submittedName>
        <fullName evidence="3">Beta-lactamase</fullName>
    </submittedName>
</protein>
<dbReference type="SUPFAM" id="SSF56601">
    <property type="entry name" value="beta-lactamase/transpeptidase-like"/>
    <property type="match status" value="1"/>
</dbReference>
<dbReference type="InterPro" id="IPR012338">
    <property type="entry name" value="Beta-lactam/transpept-like"/>
</dbReference>
<dbReference type="InterPro" id="IPR001466">
    <property type="entry name" value="Beta-lactam-related"/>
</dbReference>
<reference evidence="3 4" key="1">
    <citation type="submission" date="2018-08" db="EMBL/GenBank/DDBJ databases">
        <title>Genomic Encyclopedia of Archaeal and Bacterial Type Strains, Phase II (KMG-II): from individual species to whole genera.</title>
        <authorList>
            <person name="Goeker M."/>
        </authorList>
    </citation>
    <scope>NUCLEOTIDE SEQUENCE [LARGE SCALE GENOMIC DNA]</scope>
    <source>
        <strain evidence="3 4">DSM 15986</strain>
    </source>
</reference>
<evidence type="ECO:0000313" key="4">
    <source>
        <dbReference type="Proteomes" id="UP000256405"/>
    </source>
</evidence>
<comment type="caution">
    <text evidence="3">The sequence shown here is derived from an EMBL/GenBank/DDBJ whole genome shotgun (WGS) entry which is preliminary data.</text>
</comment>
<dbReference type="PANTHER" id="PTHR43283:SF11">
    <property type="entry name" value="BETA-LACTAMASE-RELATED DOMAIN-CONTAINING PROTEIN"/>
    <property type="match status" value="1"/>
</dbReference>
<dbReference type="Pfam" id="PF00144">
    <property type="entry name" value="Beta-lactamase"/>
    <property type="match status" value="1"/>
</dbReference>
<evidence type="ECO:0000256" key="1">
    <source>
        <dbReference type="ARBA" id="ARBA00022801"/>
    </source>
</evidence>
<keyword evidence="4" id="KW-1185">Reference proteome</keyword>
<sequence length="121" mass="13953">MLFYQNYGRVNGKQLISAETVKEFTEVQFRENGNRRGLGFDKPLLNNAELPLAEAYPSPLASPRSFGHSGFTGAFVWDDPEKKLTYIFLSNRVYPSRDHQKLYSLGIREALQDVFYRAEQK</sequence>